<protein>
    <submittedName>
        <fullName evidence="5">PaaI family thioesterase</fullName>
    </submittedName>
</protein>
<dbReference type="AlphaFoldDB" id="A0A937L6H2"/>
<dbReference type="InterPro" id="IPR029069">
    <property type="entry name" value="HotDog_dom_sf"/>
</dbReference>
<dbReference type="NCBIfam" id="TIGR00369">
    <property type="entry name" value="unchar_dom_1"/>
    <property type="match status" value="1"/>
</dbReference>
<dbReference type="GO" id="GO:0047617">
    <property type="term" value="F:fatty acyl-CoA hydrolase activity"/>
    <property type="evidence" value="ECO:0007669"/>
    <property type="project" value="InterPro"/>
</dbReference>
<dbReference type="Pfam" id="PF03061">
    <property type="entry name" value="4HBT"/>
    <property type="match status" value="1"/>
</dbReference>
<evidence type="ECO:0000313" key="6">
    <source>
        <dbReference type="Proteomes" id="UP000785783"/>
    </source>
</evidence>
<dbReference type="InterPro" id="IPR039298">
    <property type="entry name" value="ACOT13"/>
</dbReference>
<feature type="domain" description="Thioesterase" evidence="4">
    <location>
        <begin position="76"/>
        <end position="147"/>
    </location>
</feature>
<keyword evidence="2" id="KW-0378">Hydrolase</keyword>
<name>A0A937L6H2_9PROT</name>
<evidence type="ECO:0000256" key="3">
    <source>
        <dbReference type="SAM" id="MobiDB-lite"/>
    </source>
</evidence>
<dbReference type="CDD" id="cd03443">
    <property type="entry name" value="PaaI_thioesterase"/>
    <property type="match status" value="1"/>
</dbReference>
<evidence type="ECO:0000256" key="2">
    <source>
        <dbReference type="ARBA" id="ARBA00022801"/>
    </source>
</evidence>
<dbReference type="Proteomes" id="UP000785783">
    <property type="component" value="Unassembled WGS sequence"/>
</dbReference>
<organism evidence="5 6">
    <name type="scientific">PS1 clade bacterium</name>
    <dbReference type="NCBI Taxonomy" id="2175152"/>
    <lineage>
        <taxon>Bacteria</taxon>
        <taxon>Pseudomonadati</taxon>
        <taxon>Pseudomonadota</taxon>
        <taxon>Alphaproteobacteria</taxon>
        <taxon>PS1 clade</taxon>
    </lineage>
</organism>
<feature type="region of interest" description="Disordered" evidence="3">
    <location>
        <begin position="1"/>
        <end position="37"/>
    </location>
</feature>
<comment type="similarity">
    <text evidence="1">Belongs to the thioesterase PaaI family.</text>
</comment>
<accession>A0A937L6H2</accession>
<dbReference type="Gene3D" id="3.10.129.10">
    <property type="entry name" value="Hotdog Thioesterase"/>
    <property type="match status" value="1"/>
</dbReference>
<evidence type="ECO:0000259" key="4">
    <source>
        <dbReference type="Pfam" id="PF03061"/>
    </source>
</evidence>
<sequence>MTAPAKDTSQLGTPRDGFETDAENWPPNVKAAHQKPSPTSAHLGLELLAVDKAGGVVEMAFNASDKLCNKWGGIQGGNVAAMLDDAMAFAIGLNLDWGQISPTLELKVSMLAPARPGRLYAVGQVVRRGRSVGFVEGMLYDEAGQLLATGSSTANFVTLKKPAKDGAKQSEK</sequence>
<reference evidence="5" key="1">
    <citation type="submission" date="2020-10" db="EMBL/GenBank/DDBJ databases">
        <title>Microbiome of the Black Sea water column analyzed by genome centric metagenomics.</title>
        <authorList>
            <person name="Cabello-Yeves P.J."/>
            <person name="Callieri C."/>
            <person name="Picazo A."/>
            <person name="Mehrshad M."/>
            <person name="Haro-Moreno J.M."/>
            <person name="Roda-Garcia J."/>
            <person name="Dzembekova N."/>
            <person name="Slabakova V."/>
            <person name="Slabakova N."/>
            <person name="Moncheva S."/>
            <person name="Rodriguez-Valera F."/>
        </authorList>
    </citation>
    <scope>NUCLEOTIDE SEQUENCE</scope>
    <source>
        <strain evidence="5">BS307-5m-G5</strain>
    </source>
</reference>
<comment type="caution">
    <text evidence="5">The sequence shown here is derived from an EMBL/GenBank/DDBJ whole genome shotgun (WGS) entry which is preliminary data.</text>
</comment>
<dbReference type="EMBL" id="JADHOK010000018">
    <property type="protein sequence ID" value="MBL6761548.1"/>
    <property type="molecule type" value="Genomic_DNA"/>
</dbReference>
<dbReference type="PANTHER" id="PTHR21660">
    <property type="entry name" value="THIOESTERASE SUPERFAMILY MEMBER-RELATED"/>
    <property type="match status" value="1"/>
</dbReference>
<dbReference type="SUPFAM" id="SSF54637">
    <property type="entry name" value="Thioesterase/thiol ester dehydrase-isomerase"/>
    <property type="match status" value="1"/>
</dbReference>
<evidence type="ECO:0000313" key="5">
    <source>
        <dbReference type="EMBL" id="MBL6761548.1"/>
    </source>
</evidence>
<gene>
    <name evidence="5" type="ORF">ISQ19_02500</name>
</gene>
<dbReference type="PANTHER" id="PTHR21660:SF1">
    <property type="entry name" value="ACYL-COENZYME A THIOESTERASE 13"/>
    <property type="match status" value="1"/>
</dbReference>
<proteinExistence type="inferred from homology"/>
<dbReference type="InterPro" id="IPR006683">
    <property type="entry name" value="Thioestr_dom"/>
</dbReference>
<dbReference type="InterPro" id="IPR003736">
    <property type="entry name" value="PAAI_dom"/>
</dbReference>
<evidence type="ECO:0000256" key="1">
    <source>
        <dbReference type="ARBA" id="ARBA00008324"/>
    </source>
</evidence>